<evidence type="ECO:0000256" key="7">
    <source>
        <dbReference type="ARBA" id="ARBA00038437"/>
    </source>
</evidence>
<evidence type="ECO:0000256" key="8">
    <source>
        <dbReference type="PROSITE-ProRule" id="PRU00552"/>
    </source>
</evidence>
<keyword evidence="4 9" id="KW-0347">Helicase</keyword>
<dbReference type="InterPro" id="IPR027417">
    <property type="entry name" value="P-loop_NTPase"/>
</dbReference>
<feature type="domain" description="DEAD-box RNA helicase Q" evidence="13">
    <location>
        <begin position="7"/>
        <end position="35"/>
    </location>
</feature>
<keyword evidence="15" id="KW-1185">Reference proteome</keyword>
<dbReference type="CDD" id="cd12252">
    <property type="entry name" value="RRM_DbpA"/>
    <property type="match status" value="1"/>
</dbReference>
<dbReference type="SMART" id="SM00490">
    <property type="entry name" value="HELICc"/>
    <property type="match status" value="1"/>
</dbReference>
<dbReference type="SMART" id="SM00487">
    <property type="entry name" value="DEXDc"/>
    <property type="match status" value="1"/>
</dbReference>
<dbReference type="Gene3D" id="3.40.50.300">
    <property type="entry name" value="P-loop containing nucleotide triphosphate hydrolases"/>
    <property type="match status" value="2"/>
</dbReference>
<dbReference type="PROSITE" id="PS51195">
    <property type="entry name" value="Q_MOTIF"/>
    <property type="match status" value="1"/>
</dbReference>
<evidence type="ECO:0000256" key="2">
    <source>
        <dbReference type="ARBA" id="ARBA00022741"/>
    </source>
</evidence>
<comment type="similarity">
    <text evidence="7 9">Belongs to the DEAD box helicase family.</text>
</comment>
<evidence type="ECO:0000313" key="15">
    <source>
        <dbReference type="Proteomes" id="UP000800981"/>
    </source>
</evidence>
<dbReference type="Proteomes" id="UP000800981">
    <property type="component" value="Unassembled WGS sequence"/>
</dbReference>
<dbReference type="PROSITE" id="PS51194">
    <property type="entry name" value="HELICASE_CTER"/>
    <property type="match status" value="1"/>
</dbReference>
<feature type="short sequence motif" description="Q motif" evidence="8">
    <location>
        <begin position="7"/>
        <end position="35"/>
    </location>
</feature>
<dbReference type="InterPro" id="IPR012677">
    <property type="entry name" value="Nucleotide-bd_a/b_plait_sf"/>
</dbReference>
<evidence type="ECO:0000256" key="5">
    <source>
        <dbReference type="ARBA" id="ARBA00022840"/>
    </source>
</evidence>
<dbReference type="InterPro" id="IPR014001">
    <property type="entry name" value="Helicase_ATP-bd"/>
</dbReference>
<keyword evidence="2 9" id="KW-0547">Nucleotide-binding</keyword>
<feature type="region of interest" description="Disordered" evidence="10">
    <location>
        <begin position="437"/>
        <end position="484"/>
    </location>
</feature>
<feature type="domain" description="Helicase ATP-binding" evidence="11">
    <location>
        <begin position="38"/>
        <end position="211"/>
    </location>
</feature>
<dbReference type="InterPro" id="IPR044742">
    <property type="entry name" value="DEAD/DEAH_RhlB"/>
</dbReference>
<keyword evidence="3 9" id="KW-0378">Hydrolase</keyword>
<feature type="region of interest" description="Disordered" evidence="10">
    <location>
        <begin position="546"/>
        <end position="568"/>
    </location>
</feature>
<dbReference type="GO" id="GO:0004386">
    <property type="term" value="F:helicase activity"/>
    <property type="evidence" value="ECO:0007669"/>
    <property type="project" value="UniProtKB-KW"/>
</dbReference>
<dbReference type="PROSITE" id="PS51192">
    <property type="entry name" value="HELICASE_ATP_BIND_1"/>
    <property type="match status" value="1"/>
</dbReference>
<evidence type="ECO:0000259" key="13">
    <source>
        <dbReference type="PROSITE" id="PS51195"/>
    </source>
</evidence>
<dbReference type="RefSeq" id="WP_166276774.1">
    <property type="nucleotide sequence ID" value="NZ_JAANNP010000001.1"/>
</dbReference>
<evidence type="ECO:0000259" key="12">
    <source>
        <dbReference type="PROSITE" id="PS51194"/>
    </source>
</evidence>
<dbReference type="Pfam" id="PF00270">
    <property type="entry name" value="DEAD"/>
    <property type="match status" value="1"/>
</dbReference>
<dbReference type="InterPro" id="IPR011545">
    <property type="entry name" value="DEAD/DEAH_box_helicase_dom"/>
</dbReference>
<dbReference type="InterPro" id="IPR014014">
    <property type="entry name" value="RNA_helicase_DEAD_Q_motif"/>
</dbReference>
<feature type="compositionally biased region" description="Basic and acidic residues" evidence="10">
    <location>
        <begin position="553"/>
        <end position="562"/>
    </location>
</feature>
<dbReference type="EMBL" id="JAANNP010000001">
    <property type="protein sequence ID" value="NHC12463.1"/>
    <property type="molecule type" value="Genomic_DNA"/>
</dbReference>
<dbReference type="InterPro" id="IPR057325">
    <property type="entry name" value="DeaD_dimer"/>
</dbReference>
<keyword evidence="1" id="KW-0963">Cytoplasm</keyword>
<comment type="caution">
    <text evidence="14">The sequence shown here is derived from an EMBL/GenBank/DDBJ whole genome shotgun (WGS) entry which is preliminary data.</text>
</comment>
<evidence type="ECO:0000256" key="3">
    <source>
        <dbReference type="ARBA" id="ARBA00022801"/>
    </source>
</evidence>
<evidence type="ECO:0000256" key="1">
    <source>
        <dbReference type="ARBA" id="ARBA00022490"/>
    </source>
</evidence>
<dbReference type="InterPro" id="IPR001650">
    <property type="entry name" value="Helicase_C-like"/>
</dbReference>
<evidence type="ECO:0000256" key="4">
    <source>
        <dbReference type="ARBA" id="ARBA00022806"/>
    </source>
</evidence>
<dbReference type="Gene3D" id="3.30.70.330">
    <property type="match status" value="1"/>
</dbReference>
<gene>
    <name evidence="14" type="ORF">G9H71_01525</name>
</gene>
<dbReference type="Pfam" id="PF00271">
    <property type="entry name" value="Helicase_C"/>
    <property type="match status" value="1"/>
</dbReference>
<evidence type="ECO:0000256" key="9">
    <source>
        <dbReference type="RuleBase" id="RU000492"/>
    </source>
</evidence>
<dbReference type="PANTHER" id="PTHR47959:SF13">
    <property type="entry name" value="ATP-DEPENDENT RNA HELICASE RHLE"/>
    <property type="match status" value="1"/>
</dbReference>
<dbReference type="PANTHER" id="PTHR47959">
    <property type="entry name" value="ATP-DEPENDENT RNA HELICASE RHLE-RELATED"/>
    <property type="match status" value="1"/>
</dbReference>
<dbReference type="SUPFAM" id="SSF52540">
    <property type="entry name" value="P-loop containing nucleoside triphosphate hydrolases"/>
    <property type="match status" value="1"/>
</dbReference>
<reference evidence="14 15" key="1">
    <citation type="submission" date="2020-03" db="EMBL/GenBank/DDBJ databases">
        <title>Two novel Motilibacter sp.</title>
        <authorList>
            <person name="Liu S."/>
        </authorList>
    </citation>
    <scope>NUCLEOTIDE SEQUENCE [LARGE SCALE GENOMIC DNA]</scope>
    <source>
        <strain evidence="14 15">E257</strain>
    </source>
</reference>
<evidence type="ECO:0000256" key="10">
    <source>
        <dbReference type="SAM" id="MobiDB-lite"/>
    </source>
</evidence>
<accession>A0ABX0GNP5</accession>
<dbReference type="PROSITE" id="PS00039">
    <property type="entry name" value="DEAD_ATP_HELICASE"/>
    <property type="match status" value="1"/>
</dbReference>
<sequence length="568" mass="61639">MSISDGPVFADLELREELLRPLAALGYEEPTPIQREAVPPLLAGHDVLGVAATGTGKTAAFALPLLQALAPLDERPGTPTALVLTPTRELAVQVSEAMYKYGRELGARVLPVYGGTPIGQQLRSLSRGVDVVVATPGRALDLLGRGALRFDALRTVVLDEADEMLDMGFVEDIDALLDAAPDGRQTVLFSATMPARTASLARRHLKDPVHVQIEKAPVAAGEVPRVRQSAYLVSRAHKTAALGRVLDLEAPTAAIVFCRTRDEVDDVTESLNGRGYRAEALHGGMSQDQRDRVMGRLRAQTADLLVATDVAARGLDVEHLTHVVNYDVPSAPESYVHRIGRVGRAGREGVAITLVSSREHRMLKTIERVTGQRISVETLPTIADLQARRLELTRAALRESLLTDELERYRSVVETLSDEFDIVQVALAAVKLAHESTVGRDGDEDEIPEERLPSKRDVSDRGTRPERGRGPDRSPRSGTRPMTRLYVGVGRSAGIRPQDLVGAIAGETSLTGRDVGAIEITDKFSLVEVPSEMAETVITSLRSTTLRGRKPTVRRERFEGRGNGRARA</sequence>
<evidence type="ECO:0000259" key="11">
    <source>
        <dbReference type="PROSITE" id="PS51192"/>
    </source>
</evidence>
<evidence type="ECO:0000313" key="14">
    <source>
        <dbReference type="EMBL" id="NHC12463.1"/>
    </source>
</evidence>
<protein>
    <submittedName>
        <fullName evidence="14">DEAD/DEAH box helicase</fullName>
    </submittedName>
</protein>
<evidence type="ECO:0000256" key="6">
    <source>
        <dbReference type="ARBA" id="ARBA00023016"/>
    </source>
</evidence>
<dbReference type="Pfam" id="PF25399">
    <property type="entry name" value="DeaD_dimer"/>
    <property type="match status" value="1"/>
</dbReference>
<feature type="domain" description="Helicase C-terminal" evidence="12">
    <location>
        <begin position="241"/>
        <end position="386"/>
    </location>
</feature>
<name>A0ABX0GNP5_9ACTN</name>
<dbReference type="InterPro" id="IPR050079">
    <property type="entry name" value="DEAD_box_RNA_helicase"/>
</dbReference>
<proteinExistence type="inferred from homology"/>
<organism evidence="14 15">
    <name type="scientific">Motilibacter deserti</name>
    <dbReference type="NCBI Taxonomy" id="2714956"/>
    <lineage>
        <taxon>Bacteria</taxon>
        <taxon>Bacillati</taxon>
        <taxon>Actinomycetota</taxon>
        <taxon>Actinomycetes</taxon>
        <taxon>Motilibacterales</taxon>
        <taxon>Motilibacteraceae</taxon>
        <taxon>Motilibacter</taxon>
    </lineage>
</organism>
<dbReference type="InterPro" id="IPR000629">
    <property type="entry name" value="RNA-helicase_DEAD-box_CS"/>
</dbReference>
<dbReference type="InterPro" id="IPR005580">
    <property type="entry name" value="DbpA/CsdA_RNA-bd_dom"/>
</dbReference>
<dbReference type="CDD" id="cd18787">
    <property type="entry name" value="SF2_C_DEAD"/>
    <property type="match status" value="1"/>
</dbReference>
<keyword evidence="6" id="KW-0346">Stress response</keyword>
<feature type="compositionally biased region" description="Basic and acidic residues" evidence="10">
    <location>
        <begin position="449"/>
        <end position="475"/>
    </location>
</feature>
<dbReference type="Pfam" id="PF03880">
    <property type="entry name" value="DbpA"/>
    <property type="match status" value="1"/>
</dbReference>
<dbReference type="CDD" id="cd00268">
    <property type="entry name" value="DEADc"/>
    <property type="match status" value="1"/>
</dbReference>
<keyword evidence="5 9" id="KW-0067">ATP-binding</keyword>